<dbReference type="RefSeq" id="WP_377468721.1">
    <property type="nucleotide sequence ID" value="NZ_JBHLWN010000022.1"/>
</dbReference>
<evidence type="ECO:0000313" key="1">
    <source>
        <dbReference type="EMBL" id="MFC0211733.1"/>
    </source>
</evidence>
<gene>
    <name evidence="1" type="ORF">ACFFK0_04570</name>
</gene>
<sequence length="111" mass="12924">MPRLLIKHAVGGRTFIDSGKQPGVAYVLEPADGSKWLIEVRVAPELEEQVAELLRWKDELNVFIFHTLQDGRQEKVWYYTGNGGISYDEADRLLRVISTRELRYLPSEYWE</sequence>
<evidence type="ECO:0000313" key="2">
    <source>
        <dbReference type="Proteomes" id="UP001589776"/>
    </source>
</evidence>
<keyword evidence="2" id="KW-1185">Reference proteome</keyword>
<organism evidence="1 2">
    <name type="scientific">Paenibacillus chartarius</name>
    <dbReference type="NCBI Taxonomy" id="747481"/>
    <lineage>
        <taxon>Bacteria</taxon>
        <taxon>Bacillati</taxon>
        <taxon>Bacillota</taxon>
        <taxon>Bacilli</taxon>
        <taxon>Bacillales</taxon>
        <taxon>Paenibacillaceae</taxon>
        <taxon>Paenibacillus</taxon>
    </lineage>
</organism>
<comment type="caution">
    <text evidence="1">The sequence shown here is derived from an EMBL/GenBank/DDBJ whole genome shotgun (WGS) entry which is preliminary data.</text>
</comment>
<dbReference type="Proteomes" id="UP001589776">
    <property type="component" value="Unassembled WGS sequence"/>
</dbReference>
<protein>
    <recommendedName>
        <fullName evidence="3">DUF4279 domain-containing protein</fullName>
    </recommendedName>
</protein>
<evidence type="ECO:0008006" key="3">
    <source>
        <dbReference type="Google" id="ProtNLM"/>
    </source>
</evidence>
<reference evidence="1 2" key="1">
    <citation type="submission" date="2024-09" db="EMBL/GenBank/DDBJ databases">
        <authorList>
            <person name="Sun Q."/>
            <person name="Mori K."/>
        </authorList>
    </citation>
    <scope>NUCLEOTIDE SEQUENCE [LARGE SCALE GENOMIC DNA]</scope>
    <source>
        <strain evidence="1 2">CCM 7759</strain>
    </source>
</reference>
<dbReference type="EMBL" id="JBHLWN010000022">
    <property type="protein sequence ID" value="MFC0211733.1"/>
    <property type="molecule type" value="Genomic_DNA"/>
</dbReference>
<accession>A0ABV6DGG9</accession>
<proteinExistence type="predicted"/>
<name>A0ABV6DGG9_9BACL</name>